<dbReference type="CDD" id="cd06171">
    <property type="entry name" value="Sigma70_r4"/>
    <property type="match status" value="1"/>
</dbReference>
<dbReference type="RefSeq" id="WP_129016559.1">
    <property type="nucleotide sequence ID" value="NZ_SDDZ01000003.1"/>
</dbReference>
<sequence>MKSRLKTNTSEIEQLFIEHYTLLCLVSFTIVKDEDAARDVVQDFFISYWQKRKVLSIKISFQAYAVRAVKNLSLIAIKKANKKQSLDLILNYHAEETQNAFEKPNTYEKIWELLNQLPHSRKDIFIAFVVHGQSYAEIAELRGISINTVKTQMKRAYAFLRSKANASDIVYIYLCGAISVFP</sequence>
<dbReference type="Pfam" id="PF08281">
    <property type="entry name" value="Sigma70_r4_2"/>
    <property type="match status" value="1"/>
</dbReference>
<accession>A0A4Q0XGW0</accession>
<dbReference type="PANTHER" id="PTHR43133">
    <property type="entry name" value="RNA POLYMERASE ECF-TYPE SIGMA FACTO"/>
    <property type="match status" value="1"/>
</dbReference>
<evidence type="ECO:0000313" key="7">
    <source>
        <dbReference type="EMBL" id="RXJ50440.1"/>
    </source>
</evidence>
<protein>
    <submittedName>
        <fullName evidence="7">Sigma-70 family RNA polymerase sigma factor</fullName>
    </submittedName>
</protein>
<dbReference type="InterPro" id="IPR036388">
    <property type="entry name" value="WH-like_DNA-bd_sf"/>
</dbReference>
<dbReference type="SUPFAM" id="SSF88946">
    <property type="entry name" value="Sigma2 domain of RNA polymerase sigma factors"/>
    <property type="match status" value="1"/>
</dbReference>
<evidence type="ECO:0000256" key="3">
    <source>
        <dbReference type="ARBA" id="ARBA00023082"/>
    </source>
</evidence>
<dbReference type="GO" id="GO:0006352">
    <property type="term" value="P:DNA-templated transcription initiation"/>
    <property type="evidence" value="ECO:0007669"/>
    <property type="project" value="InterPro"/>
</dbReference>
<keyword evidence="3" id="KW-0731">Sigma factor</keyword>
<evidence type="ECO:0000259" key="6">
    <source>
        <dbReference type="Pfam" id="PF08281"/>
    </source>
</evidence>
<dbReference type="OrthoDB" id="9772248at2"/>
<dbReference type="InterPro" id="IPR013325">
    <property type="entry name" value="RNA_pol_sigma_r2"/>
</dbReference>
<dbReference type="InterPro" id="IPR007627">
    <property type="entry name" value="RNA_pol_sigma70_r2"/>
</dbReference>
<name>A0A4Q0XGW0_9FLAO</name>
<keyword evidence="2" id="KW-0805">Transcription regulation</keyword>
<dbReference type="InterPro" id="IPR014284">
    <property type="entry name" value="RNA_pol_sigma-70_dom"/>
</dbReference>
<evidence type="ECO:0000313" key="8">
    <source>
        <dbReference type="Proteomes" id="UP000289792"/>
    </source>
</evidence>
<dbReference type="GO" id="GO:0016987">
    <property type="term" value="F:sigma factor activity"/>
    <property type="evidence" value="ECO:0007669"/>
    <property type="project" value="UniProtKB-KW"/>
</dbReference>
<proteinExistence type="inferred from homology"/>
<gene>
    <name evidence="7" type="ORF">ESZ48_06630</name>
</gene>
<dbReference type="Gene3D" id="1.10.10.10">
    <property type="entry name" value="Winged helix-like DNA-binding domain superfamily/Winged helix DNA-binding domain"/>
    <property type="match status" value="1"/>
</dbReference>
<dbReference type="GO" id="GO:0003677">
    <property type="term" value="F:DNA binding"/>
    <property type="evidence" value="ECO:0007669"/>
    <property type="project" value="InterPro"/>
</dbReference>
<organism evidence="7 8">
    <name type="scientific">Gelidibacter gilvus</name>
    <dbReference type="NCBI Taxonomy" id="59602"/>
    <lineage>
        <taxon>Bacteria</taxon>
        <taxon>Pseudomonadati</taxon>
        <taxon>Bacteroidota</taxon>
        <taxon>Flavobacteriia</taxon>
        <taxon>Flavobacteriales</taxon>
        <taxon>Flavobacteriaceae</taxon>
        <taxon>Gelidibacter</taxon>
    </lineage>
</organism>
<dbReference type="SUPFAM" id="SSF88659">
    <property type="entry name" value="Sigma3 and sigma4 domains of RNA polymerase sigma factors"/>
    <property type="match status" value="1"/>
</dbReference>
<dbReference type="AlphaFoldDB" id="A0A4Q0XGW0"/>
<feature type="domain" description="RNA polymerase sigma-70 region 2" evidence="5">
    <location>
        <begin position="16"/>
        <end position="81"/>
    </location>
</feature>
<dbReference type="NCBIfam" id="TIGR02937">
    <property type="entry name" value="sigma70-ECF"/>
    <property type="match status" value="1"/>
</dbReference>
<comment type="similarity">
    <text evidence="1">Belongs to the sigma-70 factor family. ECF subfamily.</text>
</comment>
<keyword evidence="8" id="KW-1185">Reference proteome</keyword>
<keyword evidence="4" id="KW-0804">Transcription</keyword>
<evidence type="ECO:0000256" key="4">
    <source>
        <dbReference type="ARBA" id="ARBA00023163"/>
    </source>
</evidence>
<dbReference type="Proteomes" id="UP000289792">
    <property type="component" value="Unassembled WGS sequence"/>
</dbReference>
<evidence type="ECO:0000259" key="5">
    <source>
        <dbReference type="Pfam" id="PF04542"/>
    </source>
</evidence>
<dbReference type="Gene3D" id="1.10.1740.10">
    <property type="match status" value="1"/>
</dbReference>
<evidence type="ECO:0000256" key="2">
    <source>
        <dbReference type="ARBA" id="ARBA00023015"/>
    </source>
</evidence>
<dbReference type="InterPro" id="IPR039425">
    <property type="entry name" value="RNA_pol_sigma-70-like"/>
</dbReference>
<feature type="domain" description="RNA polymerase sigma factor 70 region 4 type 2" evidence="6">
    <location>
        <begin position="108"/>
        <end position="160"/>
    </location>
</feature>
<dbReference type="EMBL" id="SDDZ01000003">
    <property type="protein sequence ID" value="RXJ50440.1"/>
    <property type="molecule type" value="Genomic_DNA"/>
</dbReference>
<evidence type="ECO:0000256" key="1">
    <source>
        <dbReference type="ARBA" id="ARBA00010641"/>
    </source>
</evidence>
<dbReference type="InterPro" id="IPR013249">
    <property type="entry name" value="RNA_pol_sigma70_r4_t2"/>
</dbReference>
<dbReference type="Pfam" id="PF04542">
    <property type="entry name" value="Sigma70_r2"/>
    <property type="match status" value="1"/>
</dbReference>
<dbReference type="InterPro" id="IPR013324">
    <property type="entry name" value="RNA_pol_sigma_r3/r4-like"/>
</dbReference>
<dbReference type="PANTHER" id="PTHR43133:SF46">
    <property type="entry name" value="RNA POLYMERASE SIGMA-70 FACTOR ECF SUBFAMILY"/>
    <property type="match status" value="1"/>
</dbReference>
<comment type="caution">
    <text evidence="7">The sequence shown here is derived from an EMBL/GenBank/DDBJ whole genome shotgun (WGS) entry which is preliminary data.</text>
</comment>
<reference evidence="7 8" key="1">
    <citation type="submission" date="2019-01" db="EMBL/GenBank/DDBJ databases">
        <title>Genome sequence of the Antarctic species Gelidibacter gilvus ACAM 158(T).</title>
        <authorList>
            <person name="Bowman J.P."/>
        </authorList>
    </citation>
    <scope>NUCLEOTIDE SEQUENCE [LARGE SCALE GENOMIC DNA]</scope>
    <source>
        <strain evidence="7 8">IC158</strain>
    </source>
</reference>